<name>A0A4R2EWC0_9BACT</name>
<organism evidence="2 3">
    <name type="scientific">Acetobacteroides hydrogenigenes</name>
    <dbReference type="NCBI Taxonomy" id="979970"/>
    <lineage>
        <taxon>Bacteria</taxon>
        <taxon>Pseudomonadati</taxon>
        <taxon>Bacteroidota</taxon>
        <taxon>Bacteroidia</taxon>
        <taxon>Bacteroidales</taxon>
        <taxon>Rikenellaceae</taxon>
        <taxon>Acetobacteroides</taxon>
    </lineage>
</organism>
<dbReference type="CDD" id="cd05399">
    <property type="entry name" value="NT_Rel-Spo_like"/>
    <property type="match status" value="1"/>
</dbReference>
<dbReference type="PANTHER" id="PTHR47837:SF1">
    <property type="entry name" value="GTP PYROPHOSPHOKINASE YJBM"/>
    <property type="match status" value="1"/>
</dbReference>
<dbReference type="InterPro" id="IPR052366">
    <property type="entry name" value="GTP_Pyrophosphokinase"/>
</dbReference>
<keyword evidence="3" id="KW-1185">Reference proteome</keyword>
<dbReference type="Pfam" id="PF04607">
    <property type="entry name" value="RelA_SpoT"/>
    <property type="match status" value="1"/>
</dbReference>
<feature type="domain" description="RelA/SpoT" evidence="1">
    <location>
        <begin position="65"/>
        <end position="183"/>
    </location>
</feature>
<dbReference type="InterPro" id="IPR007685">
    <property type="entry name" value="RelA_SpoT"/>
</dbReference>
<keyword evidence="2" id="KW-0808">Transferase</keyword>
<accession>A0A4R2EWC0</accession>
<protein>
    <submittedName>
        <fullName evidence="2">PpGpp synthetase/RelA/SpoT-type nucleotidyltransferase</fullName>
    </submittedName>
</protein>
<evidence type="ECO:0000313" key="3">
    <source>
        <dbReference type="Proteomes" id="UP000294830"/>
    </source>
</evidence>
<evidence type="ECO:0000259" key="1">
    <source>
        <dbReference type="SMART" id="SM00954"/>
    </source>
</evidence>
<dbReference type="RefSeq" id="WP_131838998.1">
    <property type="nucleotide sequence ID" value="NZ_SLWB01000005.1"/>
</dbReference>
<evidence type="ECO:0000313" key="2">
    <source>
        <dbReference type="EMBL" id="TCN68989.1"/>
    </source>
</evidence>
<dbReference type="SUPFAM" id="SSF81301">
    <property type="entry name" value="Nucleotidyltransferase"/>
    <property type="match status" value="1"/>
</dbReference>
<dbReference type="SMART" id="SM00954">
    <property type="entry name" value="RelA_SpoT"/>
    <property type="match status" value="1"/>
</dbReference>
<dbReference type="Proteomes" id="UP000294830">
    <property type="component" value="Unassembled WGS sequence"/>
</dbReference>
<sequence length="345" mass="39979">MRFSKKQITNAGKALISAKSKEEIEIALETLNLWRTDHLHPLNVMRKSLEKLMVDNQIEPILVSQRLKRLSSIEYKLDLNDNMGLGGMQDIGGYRAVLKDTKDLIKLKTIIENNKQYHRLRKTRDYTDEPKDSGYRSIHYVYEYKSRSKYYNGLQLELQIRTKLQHNWATAVETAGILTKTSLKSSQGPDDWLDFFKIVSSLFAIKENMAVLKQHKNYTMEELMKMCYNMTAKLNIIIILKGLRISAKQIEGKKSGDYYLININIVKKNVQIVSFKKSEFELATELYIKLEKEINENENAVVLVSASSILSLKKAYPSYFLDTSEFINALEKINSNCEKLELIRK</sequence>
<dbReference type="GO" id="GO:0016740">
    <property type="term" value="F:transferase activity"/>
    <property type="evidence" value="ECO:0007669"/>
    <property type="project" value="UniProtKB-KW"/>
</dbReference>
<dbReference type="AlphaFoldDB" id="A0A4R2EWC0"/>
<dbReference type="EMBL" id="SLWB01000005">
    <property type="protein sequence ID" value="TCN68989.1"/>
    <property type="molecule type" value="Genomic_DNA"/>
</dbReference>
<proteinExistence type="predicted"/>
<dbReference type="InterPro" id="IPR043519">
    <property type="entry name" value="NT_sf"/>
</dbReference>
<reference evidence="2 3" key="1">
    <citation type="submission" date="2019-03" db="EMBL/GenBank/DDBJ databases">
        <title>Genomic Encyclopedia of Archaeal and Bacterial Type Strains, Phase II (KMG-II): from individual species to whole genera.</title>
        <authorList>
            <person name="Goeker M."/>
        </authorList>
    </citation>
    <scope>NUCLEOTIDE SEQUENCE [LARGE SCALE GENOMIC DNA]</scope>
    <source>
        <strain evidence="2 3">RL-C</strain>
    </source>
</reference>
<dbReference type="GO" id="GO:0015969">
    <property type="term" value="P:guanosine tetraphosphate metabolic process"/>
    <property type="evidence" value="ECO:0007669"/>
    <property type="project" value="InterPro"/>
</dbReference>
<dbReference type="PANTHER" id="PTHR47837">
    <property type="entry name" value="GTP PYROPHOSPHOKINASE YJBM"/>
    <property type="match status" value="1"/>
</dbReference>
<dbReference type="Gene3D" id="3.30.460.10">
    <property type="entry name" value="Beta Polymerase, domain 2"/>
    <property type="match status" value="1"/>
</dbReference>
<comment type="caution">
    <text evidence="2">The sequence shown here is derived from an EMBL/GenBank/DDBJ whole genome shotgun (WGS) entry which is preliminary data.</text>
</comment>
<dbReference type="OrthoDB" id="9801824at2"/>
<gene>
    <name evidence="2" type="ORF">CLV25_105191</name>
</gene>